<reference evidence="1" key="1">
    <citation type="submission" date="2021-12" db="EMBL/GenBank/DDBJ databases">
        <title>Comparative genomics, transcriptomics and evolutionary studies reveal genomic signatures of adaptation to plant cell wall in hemibiotrophic fungi.</title>
        <authorList>
            <consortium name="DOE Joint Genome Institute"/>
            <person name="Baroncelli R."/>
            <person name="Diaz J.F."/>
            <person name="Benocci T."/>
            <person name="Peng M."/>
            <person name="Battaglia E."/>
            <person name="Haridas S."/>
            <person name="Andreopoulos W."/>
            <person name="Labutti K."/>
            <person name="Pangilinan J."/>
            <person name="Floch G.L."/>
            <person name="Makela M.R."/>
            <person name="Henrissat B."/>
            <person name="Grigoriev I.V."/>
            <person name="Crouch J.A."/>
            <person name="De Vries R.P."/>
            <person name="Sukno S.A."/>
            <person name="Thon M.R."/>
        </authorList>
    </citation>
    <scope>NUCLEOTIDE SEQUENCE</scope>
    <source>
        <strain evidence="1">CBS 112980</strain>
    </source>
</reference>
<dbReference type="EMBL" id="JAHMHS010000095">
    <property type="protein sequence ID" value="KAK1719456.1"/>
    <property type="molecule type" value="Genomic_DNA"/>
</dbReference>
<name>A0AAD8XFE3_GLOAC</name>
<sequence>MFAVRIAGAELPPEHDAFAPAYEPMISPRNHSRPRRLPCDIEVLACRDEPPAISKTAHARQANSFSVRCFVVRARVHSRPALVFFRQVKNRRCDWVHHTLRT</sequence>
<accession>A0AAD8XFE3</accession>
<dbReference type="AlphaFoldDB" id="A0AAD8XFE3"/>
<proteinExistence type="predicted"/>
<comment type="caution">
    <text evidence="1">The sequence shown here is derived from an EMBL/GenBank/DDBJ whole genome shotgun (WGS) entry which is preliminary data.</text>
</comment>
<gene>
    <name evidence="1" type="ORF">BDZ83DRAFT_631972</name>
</gene>
<dbReference type="GeneID" id="85392830"/>
<keyword evidence="2" id="KW-1185">Reference proteome</keyword>
<organism evidence="1 2">
    <name type="scientific">Glomerella acutata</name>
    <name type="common">Colletotrichum acutatum</name>
    <dbReference type="NCBI Taxonomy" id="27357"/>
    <lineage>
        <taxon>Eukaryota</taxon>
        <taxon>Fungi</taxon>
        <taxon>Dikarya</taxon>
        <taxon>Ascomycota</taxon>
        <taxon>Pezizomycotina</taxon>
        <taxon>Sordariomycetes</taxon>
        <taxon>Hypocreomycetidae</taxon>
        <taxon>Glomerellales</taxon>
        <taxon>Glomerellaceae</taxon>
        <taxon>Colletotrichum</taxon>
        <taxon>Colletotrichum acutatum species complex</taxon>
    </lineage>
</organism>
<evidence type="ECO:0000313" key="2">
    <source>
        <dbReference type="Proteomes" id="UP001244207"/>
    </source>
</evidence>
<dbReference type="RefSeq" id="XP_060361540.1">
    <property type="nucleotide sequence ID" value="XM_060508931.1"/>
</dbReference>
<evidence type="ECO:0000313" key="1">
    <source>
        <dbReference type="EMBL" id="KAK1719456.1"/>
    </source>
</evidence>
<protein>
    <submittedName>
        <fullName evidence="1">Uncharacterized protein</fullName>
    </submittedName>
</protein>
<dbReference type="Proteomes" id="UP001244207">
    <property type="component" value="Unassembled WGS sequence"/>
</dbReference>